<dbReference type="PANTHER" id="PTHR47338">
    <property type="entry name" value="ZN(II)2CYS6 TRANSCRIPTION FACTOR (EUROFUNG)-RELATED"/>
    <property type="match status" value="1"/>
</dbReference>
<dbReference type="Pfam" id="PF04082">
    <property type="entry name" value="Fungal_trans"/>
    <property type="match status" value="1"/>
</dbReference>
<name>A0A067M0I6_BOTB1</name>
<dbReference type="Proteomes" id="UP000027195">
    <property type="component" value="Unassembled WGS sequence"/>
</dbReference>
<keyword evidence="2" id="KW-0479">Metal-binding</keyword>
<dbReference type="CDD" id="cd12148">
    <property type="entry name" value="fungal_TF_MHR"/>
    <property type="match status" value="1"/>
</dbReference>
<evidence type="ECO:0000256" key="5">
    <source>
        <dbReference type="ARBA" id="ARBA00023242"/>
    </source>
</evidence>
<feature type="region of interest" description="Disordered" evidence="6">
    <location>
        <begin position="1"/>
        <end position="21"/>
    </location>
</feature>
<dbReference type="SMART" id="SM00066">
    <property type="entry name" value="GAL4"/>
    <property type="match status" value="1"/>
</dbReference>
<evidence type="ECO:0000313" key="9">
    <source>
        <dbReference type="Proteomes" id="UP000027195"/>
    </source>
</evidence>
<evidence type="ECO:0000256" key="2">
    <source>
        <dbReference type="ARBA" id="ARBA00022723"/>
    </source>
</evidence>
<feature type="region of interest" description="Disordered" evidence="6">
    <location>
        <begin position="89"/>
        <end position="151"/>
    </location>
</feature>
<dbReference type="Pfam" id="PF00172">
    <property type="entry name" value="Zn_clus"/>
    <property type="match status" value="1"/>
</dbReference>
<dbReference type="GO" id="GO:0006351">
    <property type="term" value="P:DNA-templated transcription"/>
    <property type="evidence" value="ECO:0007669"/>
    <property type="project" value="InterPro"/>
</dbReference>
<dbReference type="InterPro" id="IPR001138">
    <property type="entry name" value="Zn2Cys6_DnaBD"/>
</dbReference>
<dbReference type="GO" id="GO:0000981">
    <property type="term" value="F:DNA-binding transcription factor activity, RNA polymerase II-specific"/>
    <property type="evidence" value="ECO:0007669"/>
    <property type="project" value="InterPro"/>
</dbReference>
<dbReference type="GO" id="GO:0003677">
    <property type="term" value="F:DNA binding"/>
    <property type="evidence" value="ECO:0007669"/>
    <property type="project" value="InterPro"/>
</dbReference>
<keyword evidence="3" id="KW-0805">Transcription regulation</keyword>
<dbReference type="InterPro" id="IPR007219">
    <property type="entry name" value="XnlR_reg_dom"/>
</dbReference>
<evidence type="ECO:0000256" key="1">
    <source>
        <dbReference type="ARBA" id="ARBA00004123"/>
    </source>
</evidence>
<comment type="subcellular location">
    <subcellularLocation>
        <location evidence="1">Nucleus</location>
    </subcellularLocation>
</comment>
<dbReference type="PROSITE" id="PS50048">
    <property type="entry name" value="ZN2_CY6_FUNGAL_2"/>
    <property type="match status" value="1"/>
</dbReference>
<dbReference type="SUPFAM" id="SSF57701">
    <property type="entry name" value="Zn2/Cys6 DNA-binding domain"/>
    <property type="match status" value="1"/>
</dbReference>
<accession>A0A067M0I6</accession>
<evidence type="ECO:0000256" key="3">
    <source>
        <dbReference type="ARBA" id="ARBA00023015"/>
    </source>
</evidence>
<organism evidence="8 9">
    <name type="scientific">Botryobasidium botryosum (strain FD-172 SS1)</name>
    <dbReference type="NCBI Taxonomy" id="930990"/>
    <lineage>
        <taxon>Eukaryota</taxon>
        <taxon>Fungi</taxon>
        <taxon>Dikarya</taxon>
        <taxon>Basidiomycota</taxon>
        <taxon>Agaricomycotina</taxon>
        <taxon>Agaricomycetes</taxon>
        <taxon>Cantharellales</taxon>
        <taxon>Botryobasidiaceae</taxon>
        <taxon>Botryobasidium</taxon>
    </lineage>
</organism>
<dbReference type="InterPro" id="IPR050815">
    <property type="entry name" value="TF_fung"/>
</dbReference>
<dbReference type="STRING" id="930990.A0A067M0I6"/>
<evidence type="ECO:0000256" key="6">
    <source>
        <dbReference type="SAM" id="MobiDB-lite"/>
    </source>
</evidence>
<dbReference type="CDD" id="cd00067">
    <property type="entry name" value="GAL4"/>
    <property type="match status" value="1"/>
</dbReference>
<sequence>MPRAPKSSSVSSAHNSLRRNQACHRCRRRKLKCDAQKPCSACVRSQTLATNAGEDPEAIECTYDDALAQIEELKAEVERLQSRNKELEATLSHKDAGSSFPFAGTPSTTSDTPGRGGPDHALGNLAQSASSPENAWAGGVMGGTSQDTPHDSPDPLLELLYPAWPTRLPPPPLLDHLVEVFITSHPYAPYLLHRPTFAYRVSLGPTSLQFPSTALLHAICSIASLYSTYIPSLPEAVAKPPTKAIFLSKDRHHNECFGTQQAEFSREAAAAEVATGEKLFELFQSVLVRTWWAQAMSRWVDLWTGSGMAIRYAVPLGLNTSEGYQCLGAKDHLSDFFPPPANNFEAEQRIQSFWLVYSFERTIAPTGKYAFSIDDEDVSQIFPTKLANYESGILPSEPRQVMFTPKYLTVHPPQHTDSFGLYVKATTLLSKIKVFNGRYRRRYGSDAVDPRDTAEFKKLDSLISAFYHSFPKEFRSPFLTDFPRTGKKLDVPLYVTHTMMHYAVIALHELHADFSSKNCQSVEKLVTAARSTLDLVHLVCTSSFSLHLLDPILAFYWFMAVKILAKLMKSKLAHGLLDDAHAIMSEISVVKLALLQIGERLPMGNRQAEMIDDFLAAEMAPSESEWGCLPRGLSTAQVHEVAEPASSYRDLLTGHGVTVAEFLPEDGLHFDQKLPGAFGAR</sequence>
<evidence type="ECO:0000256" key="4">
    <source>
        <dbReference type="ARBA" id="ARBA00023163"/>
    </source>
</evidence>
<protein>
    <recommendedName>
        <fullName evidence="7">Zn(2)-C6 fungal-type domain-containing protein</fullName>
    </recommendedName>
</protein>
<dbReference type="GO" id="GO:0008270">
    <property type="term" value="F:zinc ion binding"/>
    <property type="evidence" value="ECO:0007669"/>
    <property type="project" value="InterPro"/>
</dbReference>
<dbReference type="InterPro" id="IPR036864">
    <property type="entry name" value="Zn2-C6_fun-type_DNA-bd_sf"/>
</dbReference>
<keyword evidence="5" id="KW-0539">Nucleus</keyword>
<dbReference type="OrthoDB" id="39175at2759"/>
<keyword evidence="9" id="KW-1185">Reference proteome</keyword>
<dbReference type="GO" id="GO:0005634">
    <property type="term" value="C:nucleus"/>
    <property type="evidence" value="ECO:0007669"/>
    <property type="project" value="UniProtKB-SubCell"/>
</dbReference>
<reference evidence="9" key="1">
    <citation type="journal article" date="2014" name="Proc. Natl. Acad. Sci. U.S.A.">
        <title>Extensive sampling of basidiomycete genomes demonstrates inadequacy of the white-rot/brown-rot paradigm for wood decay fungi.</title>
        <authorList>
            <person name="Riley R."/>
            <person name="Salamov A.A."/>
            <person name="Brown D.W."/>
            <person name="Nagy L.G."/>
            <person name="Floudas D."/>
            <person name="Held B.W."/>
            <person name="Levasseur A."/>
            <person name="Lombard V."/>
            <person name="Morin E."/>
            <person name="Otillar R."/>
            <person name="Lindquist E.A."/>
            <person name="Sun H."/>
            <person name="LaButti K.M."/>
            <person name="Schmutz J."/>
            <person name="Jabbour D."/>
            <person name="Luo H."/>
            <person name="Baker S.E."/>
            <person name="Pisabarro A.G."/>
            <person name="Walton J.D."/>
            <person name="Blanchette R.A."/>
            <person name="Henrissat B."/>
            <person name="Martin F."/>
            <person name="Cullen D."/>
            <person name="Hibbett D.S."/>
            <person name="Grigoriev I.V."/>
        </authorList>
    </citation>
    <scope>NUCLEOTIDE SEQUENCE [LARGE SCALE GENOMIC DNA]</scope>
    <source>
        <strain evidence="9">FD-172 SS1</strain>
    </source>
</reference>
<dbReference type="HOGENOM" id="CLU_009416_1_0_1"/>
<keyword evidence="4" id="KW-0804">Transcription</keyword>
<feature type="compositionally biased region" description="Polar residues" evidence="6">
    <location>
        <begin position="1"/>
        <end position="15"/>
    </location>
</feature>
<dbReference type="EMBL" id="KL198080">
    <property type="protein sequence ID" value="KDQ09248.1"/>
    <property type="molecule type" value="Genomic_DNA"/>
</dbReference>
<evidence type="ECO:0000259" key="7">
    <source>
        <dbReference type="PROSITE" id="PS50048"/>
    </source>
</evidence>
<dbReference type="Gene3D" id="4.10.240.10">
    <property type="entry name" value="Zn(2)-C6 fungal-type DNA-binding domain"/>
    <property type="match status" value="1"/>
</dbReference>
<gene>
    <name evidence="8" type="ORF">BOTBODRAFT_37156</name>
</gene>
<dbReference type="InParanoid" id="A0A067M0I6"/>
<dbReference type="PANTHER" id="PTHR47338:SF29">
    <property type="entry name" value="ZN(2)-C6 FUNGAL-TYPE DOMAIN-CONTAINING PROTEIN"/>
    <property type="match status" value="1"/>
</dbReference>
<feature type="domain" description="Zn(2)-C6 fungal-type" evidence="7">
    <location>
        <begin position="22"/>
        <end position="63"/>
    </location>
</feature>
<dbReference type="AlphaFoldDB" id="A0A067M0I6"/>
<proteinExistence type="predicted"/>
<evidence type="ECO:0000313" key="8">
    <source>
        <dbReference type="EMBL" id="KDQ09248.1"/>
    </source>
</evidence>